<dbReference type="OrthoDB" id="10509089at2759"/>
<keyword evidence="3" id="KW-1185">Reference proteome</keyword>
<name>A0A3M0KLX7_HIRRU</name>
<dbReference type="Proteomes" id="UP000269221">
    <property type="component" value="Unassembled WGS sequence"/>
</dbReference>
<comment type="caution">
    <text evidence="2">The sequence shown here is derived from an EMBL/GenBank/DDBJ whole genome shotgun (WGS) entry which is preliminary data.</text>
</comment>
<proteinExistence type="predicted"/>
<feature type="region of interest" description="Disordered" evidence="1">
    <location>
        <begin position="1"/>
        <end position="34"/>
    </location>
</feature>
<protein>
    <submittedName>
        <fullName evidence="2">Uncharacterized protein</fullName>
    </submittedName>
</protein>
<evidence type="ECO:0000313" key="2">
    <source>
        <dbReference type="EMBL" id="RMC14249.1"/>
    </source>
</evidence>
<dbReference type="EMBL" id="QRBI01000105">
    <property type="protein sequence ID" value="RMC14249.1"/>
    <property type="molecule type" value="Genomic_DNA"/>
</dbReference>
<evidence type="ECO:0000313" key="3">
    <source>
        <dbReference type="Proteomes" id="UP000269221"/>
    </source>
</evidence>
<sequence length="118" mass="12716">MLEQVDPQRRLGPPGKPMLEQVPGRTCRSTQSGAHTQAGLLSGLETLGRPTPGQLVPEELHPVEATHTAAFCEGLKPVGRTHIGHVYGGLTSLEWAPCWSNGRLWSPAFEEKAVAETI</sequence>
<dbReference type="AlphaFoldDB" id="A0A3M0KLX7"/>
<evidence type="ECO:0000256" key="1">
    <source>
        <dbReference type="SAM" id="MobiDB-lite"/>
    </source>
</evidence>
<organism evidence="2 3">
    <name type="scientific">Hirundo rustica rustica</name>
    <dbReference type="NCBI Taxonomy" id="333673"/>
    <lineage>
        <taxon>Eukaryota</taxon>
        <taxon>Metazoa</taxon>
        <taxon>Chordata</taxon>
        <taxon>Craniata</taxon>
        <taxon>Vertebrata</taxon>
        <taxon>Euteleostomi</taxon>
        <taxon>Archelosauria</taxon>
        <taxon>Archosauria</taxon>
        <taxon>Dinosauria</taxon>
        <taxon>Saurischia</taxon>
        <taxon>Theropoda</taxon>
        <taxon>Coelurosauria</taxon>
        <taxon>Aves</taxon>
        <taxon>Neognathae</taxon>
        <taxon>Neoaves</taxon>
        <taxon>Telluraves</taxon>
        <taxon>Australaves</taxon>
        <taxon>Passeriformes</taxon>
        <taxon>Sylvioidea</taxon>
        <taxon>Hirundinidae</taxon>
        <taxon>Hirundo</taxon>
    </lineage>
</organism>
<accession>A0A3M0KLX7</accession>
<reference evidence="2 3" key="1">
    <citation type="submission" date="2018-07" db="EMBL/GenBank/DDBJ databases">
        <title>A high quality draft genome assembly of the barn swallow (H. rustica rustica).</title>
        <authorList>
            <person name="Formenti G."/>
            <person name="Chiara M."/>
            <person name="Poveda L."/>
            <person name="Francoijs K.-J."/>
            <person name="Bonisoli-Alquati A."/>
            <person name="Canova L."/>
            <person name="Gianfranceschi L."/>
            <person name="Horner D.S."/>
            <person name="Saino N."/>
        </authorList>
    </citation>
    <scope>NUCLEOTIDE SEQUENCE [LARGE SCALE GENOMIC DNA]</scope>
    <source>
        <strain evidence="2">Chelidonia</strain>
        <tissue evidence="2">Blood</tissue>
    </source>
</reference>
<gene>
    <name evidence="2" type="ORF">DUI87_09340</name>
</gene>